<proteinExistence type="predicted"/>
<dbReference type="InterPro" id="IPR013321">
    <property type="entry name" value="Arc_rbn_hlx_hlx"/>
</dbReference>
<reference evidence="2" key="1">
    <citation type="submission" date="2019-06" db="EMBL/GenBank/DDBJ databases">
        <title>The complete genome of Emcibacter congregatus ZYLT.</title>
        <authorList>
            <person name="Zhao Z."/>
        </authorList>
    </citation>
    <scope>NUCLEOTIDE SEQUENCE [LARGE SCALE GENOMIC DNA]</scope>
    <source>
        <strain evidence="2">MCCC 1A06723</strain>
    </source>
</reference>
<dbReference type="InterPro" id="IPR010985">
    <property type="entry name" value="Ribbon_hlx_hlx"/>
</dbReference>
<dbReference type="EMBL" id="VFIY01000015">
    <property type="protein sequence ID" value="TPD58990.1"/>
    <property type="molecule type" value="Genomic_DNA"/>
</dbReference>
<dbReference type="SUPFAM" id="SSF47598">
    <property type="entry name" value="Ribbon-helix-helix"/>
    <property type="match status" value="1"/>
</dbReference>
<name>A0A501PEZ3_9PROT</name>
<gene>
    <name evidence="1" type="ORF">FIV46_12195</name>
</gene>
<dbReference type="OrthoDB" id="7619659at2"/>
<dbReference type="Gene3D" id="1.10.1220.10">
    <property type="entry name" value="Met repressor-like"/>
    <property type="match status" value="1"/>
</dbReference>
<evidence type="ECO:0000313" key="1">
    <source>
        <dbReference type="EMBL" id="TPD58990.1"/>
    </source>
</evidence>
<organism evidence="1 2">
    <name type="scientific">Emcibacter nanhaiensis</name>
    <dbReference type="NCBI Taxonomy" id="1505037"/>
    <lineage>
        <taxon>Bacteria</taxon>
        <taxon>Pseudomonadati</taxon>
        <taxon>Pseudomonadota</taxon>
        <taxon>Alphaproteobacteria</taxon>
        <taxon>Emcibacterales</taxon>
        <taxon>Emcibacteraceae</taxon>
        <taxon>Emcibacter</taxon>
    </lineage>
</organism>
<keyword evidence="2" id="KW-1185">Reference proteome</keyword>
<sequence>MAERMKLIAFRAPVSVHDQIRTRAQKESKSLTAVIREMLQRSLDDQTIRNVLRQQQQMEHRLKTLEQAALENNAALRDLKQPVDSLHQMFRHLLETLTEKSQRRLP</sequence>
<dbReference type="Proteomes" id="UP000319148">
    <property type="component" value="Unassembled WGS sequence"/>
</dbReference>
<dbReference type="GO" id="GO:0006355">
    <property type="term" value="P:regulation of DNA-templated transcription"/>
    <property type="evidence" value="ECO:0007669"/>
    <property type="project" value="InterPro"/>
</dbReference>
<dbReference type="RefSeq" id="WP_139941209.1">
    <property type="nucleotide sequence ID" value="NZ_JBHSYP010000002.1"/>
</dbReference>
<evidence type="ECO:0000313" key="2">
    <source>
        <dbReference type="Proteomes" id="UP000319148"/>
    </source>
</evidence>
<comment type="caution">
    <text evidence="1">The sequence shown here is derived from an EMBL/GenBank/DDBJ whole genome shotgun (WGS) entry which is preliminary data.</text>
</comment>
<dbReference type="AlphaFoldDB" id="A0A501PEZ3"/>
<protein>
    <submittedName>
        <fullName evidence="1">Uncharacterized protein</fullName>
    </submittedName>
</protein>
<accession>A0A501PEZ3</accession>